<dbReference type="KEGG" id="tom:BWR18_18290"/>
<name>A0A1P8MZA3_9RHOB</name>
<organism evidence="1 2">
    <name type="scientific">Tateyamaria omphalii</name>
    <dbReference type="NCBI Taxonomy" id="299262"/>
    <lineage>
        <taxon>Bacteria</taxon>
        <taxon>Pseudomonadati</taxon>
        <taxon>Pseudomonadota</taxon>
        <taxon>Alphaproteobacteria</taxon>
        <taxon>Rhodobacterales</taxon>
        <taxon>Roseobacteraceae</taxon>
        <taxon>Tateyamaria</taxon>
    </lineage>
</organism>
<reference evidence="1 2" key="1">
    <citation type="submission" date="2017-01" db="EMBL/GenBank/DDBJ databases">
        <title>Complete genome of Tateyamaria omphalii DOK1-4 isolated from seawater in Dokdo.</title>
        <authorList>
            <person name="Kim J.H."/>
            <person name="Chi W.-J."/>
        </authorList>
    </citation>
    <scope>NUCLEOTIDE SEQUENCE [LARGE SCALE GENOMIC DNA]</scope>
    <source>
        <strain evidence="1 2">DOK1-4</strain>
    </source>
</reference>
<proteinExistence type="predicted"/>
<dbReference type="EMBL" id="CP019312">
    <property type="protein sequence ID" value="APX13415.1"/>
    <property type="molecule type" value="Genomic_DNA"/>
</dbReference>
<evidence type="ECO:0000313" key="1">
    <source>
        <dbReference type="EMBL" id="APX13415.1"/>
    </source>
</evidence>
<keyword evidence="2" id="KW-1185">Reference proteome</keyword>
<dbReference type="STRING" id="299262.BWR18_18290"/>
<protein>
    <submittedName>
        <fullName evidence="1">Uncharacterized protein</fullName>
    </submittedName>
</protein>
<dbReference type="Proteomes" id="UP000186336">
    <property type="component" value="Chromosome"/>
</dbReference>
<gene>
    <name evidence="1" type="ORF">BWR18_18290</name>
</gene>
<sequence>MSTLGHRFGGHPMFDALERRYLLKLAHQCRRQGLSAGETRKIMRRNIGYFTGDNRLTCAVRHVFHE</sequence>
<dbReference type="AlphaFoldDB" id="A0A1P8MZA3"/>
<evidence type="ECO:0000313" key="2">
    <source>
        <dbReference type="Proteomes" id="UP000186336"/>
    </source>
</evidence>
<accession>A0A1P8MZA3</accession>